<keyword evidence="2" id="KW-0732">Signal</keyword>
<dbReference type="InterPro" id="IPR019405">
    <property type="entry name" value="Lactonase_7-beta_prop"/>
</dbReference>
<dbReference type="Pfam" id="PF10282">
    <property type="entry name" value="Lactonase"/>
    <property type="match status" value="1"/>
</dbReference>
<evidence type="ECO:0000313" key="3">
    <source>
        <dbReference type="EMBL" id="AIG55591.1"/>
    </source>
</evidence>
<dbReference type="InterPro" id="IPR050282">
    <property type="entry name" value="Cycloisomerase_2"/>
</dbReference>
<accession>A0A0A7CM00</accession>
<dbReference type="GO" id="GO:0017057">
    <property type="term" value="F:6-phosphogluconolactonase activity"/>
    <property type="evidence" value="ECO:0007669"/>
    <property type="project" value="TreeGrafter"/>
</dbReference>
<sequence length="364" mass="39600">MKLAIGILVFVLTLAFSNAAFLLAGSQTSSSSNVGLTVFSNENGNLHQLYQNSSQSTGDMPTYMALSFDQKYLYLTNEVDNGQLVSFEIRRHGNNSIEMISLGKAPTNSKGPVHVAVTKDNRFVVVASYSVGSVTVMGVDNKGFAKNLVDHVEFSGGSHVVPGRQDGPHAHCIALSPDNNFLFVTDLGNDKVMQFKFDIATGKLSPNNPAFVSVRPGALPRHMAFHPNGKYLYLDTEQSNELIRYSYNSTTGTLQQLNKVKTTKTSGIFSAAVHVTKNGRYVLISNRYGQQDSIAVYSSNLKLVGNYPTVVGPRDFTIANDIVFVAGQDANGIDTFRLQSNGQLEHLAITQPFISKPQVLLPLN</sequence>
<dbReference type="PANTHER" id="PTHR30344:SF1">
    <property type="entry name" value="6-PHOSPHOGLUCONOLACTONASE"/>
    <property type="match status" value="1"/>
</dbReference>
<organism evidence="3">
    <name type="scientific">Thraustotheca clavata</name>
    <dbReference type="NCBI Taxonomy" id="74557"/>
    <lineage>
        <taxon>Eukaryota</taxon>
        <taxon>Sar</taxon>
        <taxon>Stramenopiles</taxon>
        <taxon>Oomycota</taxon>
        <taxon>Saprolegniomycetes</taxon>
        <taxon>Saprolegniales</taxon>
        <taxon>Achlyaceae</taxon>
        <taxon>Thraustotheca</taxon>
    </lineage>
</organism>
<dbReference type="SUPFAM" id="SSF51004">
    <property type="entry name" value="C-terminal (heme d1) domain of cytochrome cd1-nitrite reductase"/>
    <property type="match status" value="1"/>
</dbReference>
<evidence type="ECO:0000256" key="2">
    <source>
        <dbReference type="SAM" id="SignalP"/>
    </source>
</evidence>
<protein>
    <submittedName>
        <fullName evidence="3">Secreted protein</fullName>
    </submittedName>
</protein>
<dbReference type="AlphaFoldDB" id="A0A0A7CM00"/>
<dbReference type="EMBL" id="KM038130">
    <property type="protein sequence ID" value="AIG55591.1"/>
    <property type="molecule type" value="Genomic_DNA"/>
</dbReference>
<reference evidence="3" key="1">
    <citation type="journal article" date="2014" name="Genome Biol. Evol.">
        <title>The secreted proteins of Achlya hypogyna and Thraustotheca clavata identify the ancestral oomycete secretome and reveal gene acquisitions by horizontal gene transfer.</title>
        <authorList>
            <person name="Misner I."/>
            <person name="Blouin N."/>
            <person name="Leonard G."/>
            <person name="Richards T.A."/>
            <person name="Lane C.E."/>
        </authorList>
    </citation>
    <scope>NUCLEOTIDE SEQUENCE</scope>
    <source>
        <strain evidence="3">ATCC 34112</strain>
    </source>
</reference>
<proteinExistence type="inferred from homology"/>
<dbReference type="Gene3D" id="2.130.10.10">
    <property type="entry name" value="YVTN repeat-like/Quinoprotein amine dehydrogenase"/>
    <property type="match status" value="1"/>
</dbReference>
<evidence type="ECO:0000256" key="1">
    <source>
        <dbReference type="ARBA" id="ARBA00005564"/>
    </source>
</evidence>
<dbReference type="InterPro" id="IPR015943">
    <property type="entry name" value="WD40/YVTN_repeat-like_dom_sf"/>
</dbReference>
<name>A0A0A7CM00_9STRA</name>
<dbReference type="InterPro" id="IPR011048">
    <property type="entry name" value="Haem_d1_sf"/>
</dbReference>
<comment type="similarity">
    <text evidence="1">Belongs to the cycloisomerase 2 family.</text>
</comment>
<dbReference type="PANTHER" id="PTHR30344">
    <property type="entry name" value="6-PHOSPHOGLUCONOLACTONASE-RELATED"/>
    <property type="match status" value="1"/>
</dbReference>
<feature type="chain" id="PRO_5002038008" evidence="2">
    <location>
        <begin position="20"/>
        <end position="364"/>
    </location>
</feature>
<feature type="signal peptide" evidence="2">
    <location>
        <begin position="1"/>
        <end position="19"/>
    </location>
</feature>